<dbReference type="AlphaFoldDB" id="A0AB39VIX6"/>
<sequence length="49" mass="5516">MQTGFDSPFKPGVDTIAEGVETFHETHISWNQVKPENISLVEIFPPPTF</sequence>
<protein>
    <submittedName>
        <fullName evidence="1">Uncharacterized protein</fullName>
    </submittedName>
</protein>
<proteinExistence type="predicted"/>
<name>A0AB39VIX6_9GAMM</name>
<dbReference type="RefSeq" id="WP_369787906.1">
    <property type="nucleotide sequence ID" value="NZ_CP165628.1"/>
</dbReference>
<organism evidence="1">
    <name type="scientific">Rouxiella sp. WC2420</name>
    <dbReference type="NCBI Taxonomy" id="3234145"/>
    <lineage>
        <taxon>Bacteria</taxon>
        <taxon>Pseudomonadati</taxon>
        <taxon>Pseudomonadota</taxon>
        <taxon>Gammaproteobacteria</taxon>
        <taxon>Enterobacterales</taxon>
        <taxon>Yersiniaceae</taxon>
        <taxon>Rouxiella</taxon>
    </lineage>
</organism>
<gene>
    <name evidence="1" type="ORF">AB3G37_12160</name>
</gene>
<accession>A0AB39VIX6</accession>
<reference evidence="1" key="1">
    <citation type="submission" date="2024-07" db="EMBL/GenBank/DDBJ databases">
        <authorList>
            <person name="Biller S.J."/>
        </authorList>
    </citation>
    <scope>NUCLEOTIDE SEQUENCE</scope>
    <source>
        <strain evidence="1">WC2420</strain>
    </source>
</reference>
<dbReference type="EMBL" id="CP165628">
    <property type="protein sequence ID" value="XDU70350.1"/>
    <property type="molecule type" value="Genomic_DNA"/>
</dbReference>
<evidence type="ECO:0000313" key="1">
    <source>
        <dbReference type="EMBL" id="XDU70350.1"/>
    </source>
</evidence>